<evidence type="ECO:0000313" key="2">
    <source>
        <dbReference type="Proteomes" id="UP000240535"/>
    </source>
</evidence>
<accession>A0A2P8QZJ2</accession>
<organism evidence="1 2">
    <name type="scientific">Campylobacter blaseri</name>
    <dbReference type="NCBI Taxonomy" id="2042961"/>
    <lineage>
        <taxon>Bacteria</taxon>
        <taxon>Pseudomonadati</taxon>
        <taxon>Campylobacterota</taxon>
        <taxon>Epsilonproteobacteria</taxon>
        <taxon>Campylobacterales</taxon>
        <taxon>Campylobacteraceae</taxon>
        <taxon>Campylobacter</taxon>
    </lineage>
</organism>
<proteinExistence type="predicted"/>
<feature type="non-terminal residue" evidence="1">
    <location>
        <position position="1"/>
    </location>
</feature>
<keyword evidence="2" id="KW-1185">Reference proteome</keyword>
<protein>
    <submittedName>
        <fullName evidence="1">Uncharacterized protein</fullName>
    </submittedName>
</protein>
<comment type="caution">
    <text evidence="1">The sequence shown here is derived from an EMBL/GenBank/DDBJ whole genome shotgun (WGS) entry which is preliminary data.</text>
</comment>
<gene>
    <name evidence="1" type="ORF">CQ405_05890</name>
</gene>
<dbReference type="AlphaFoldDB" id="A0A2P8QZJ2"/>
<dbReference type="Proteomes" id="UP000240535">
    <property type="component" value="Unassembled WGS sequence"/>
</dbReference>
<evidence type="ECO:0000313" key="1">
    <source>
        <dbReference type="EMBL" id="PSM51661.1"/>
    </source>
</evidence>
<name>A0A2P8QZJ2_9BACT</name>
<dbReference type="EMBL" id="PDHH01000005">
    <property type="protein sequence ID" value="PSM51661.1"/>
    <property type="molecule type" value="Genomic_DNA"/>
</dbReference>
<sequence length="164" mass="19169">ESGYIPQRLERKSGIQGLHRIEEDLPIRHSVYAILDNIPNHEPMLDLLLKYNVYGGELTKEQLKMAYDRCYDDYLYFLNTEKEFKSGKITLTINEQKSLNGTLSSYIKHCSDGNSTFKSVKEFLAWANSYEMDYYLYSILGRDNPEKVIYKNSNKINNKSTNKE</sequence>
<reference evidence="2" key="1">
    <citation type="submission" date="2017-10" db="EMBL/GenBank/DDBJ databases">
        <title>Campylobacter species from seals.</title>
        <authorList>
            <person name="Gilbert M.J."/>
            <person name="Zomer A.L."/>
            <person name="Timmerman A.J."/>
            <person name="Duim B."/>
            <person name="Wagenaar J.A."/>
        </authorList>
    </citation>
    <scope>NUCLEOTIDE SEQUENCE [LARGE SCALE GENOMIC DNA]</scope>
    <source>
        <strain evidence="2">17S00004-5</strain>
    </source>
</reference>